<evidence type="ECO:0000259" key="2">
    <source>
        <dbReference type="Pfam" id="PF12770"/>
    </source>
</evidence>
<protein>
    <submittedName>
        <fullName evidence="3">CHAT domain-containing protein</fullName>
    </submittedName>
</protein>
<evidence type="ECO:0000313" key="3">
    <source>
        <dbReference type="EMBL" id="TNU73747.1"/>
    </source>
</evidence>
<comment type="caution">
    <text evidence="3">The sequence shown here is derived from an EMBL/GenBank/DDBJ whole genome shotgun (WGS) entry which is preliminary data.</text>
</comment>
<dbReference type="InterPro" id="IPR011990">
    <property type="entry name" value="TPR-like_helical_dom_sf"/>
</dbReference>
<feature type="domain" description="CHAT" evidence="2">
    <location>
        <begin position="696"/>
        <end position="871"/>
    </location>
</feature>
<dbReference type="Gene3D" id="1.25.40.10">
    <property type="entry name" value="Tetratricopeptide repeat domain"/>
    <property type="match status" value="1"/>
</dbReference>
<dbReference type="Pfam" id="PF12770">
    <property type="entry name" value="CHAT"/>
    <property type="match status" value="1"/>
</dbReference>
<organism evidence="3 4">
    <name type="scientific">Miniimonas arenae</name>
    <dbReference type="NCBI Taxonomy" id="676201"/>
    <lineage>
        <taxon>Bacteria</taxon>
        <taxon>Bacillati</taxon>
        <taxon>Actinomycetota</taxon>
        <taxon>Actinomycetes</taxon>
        <taxon>Micrococcales</taxon>
        <taxon>Beutenbergiaceae</taxon>
        <taxon>Miniimonas</taxon>
    </lineage>
</organism>
<reference evidence="3 4" key="1">
    <citation type="submission" date="2019-06" db="EMBL/GenBank/DDBJ databases">
        <title>Draft genome sequence of Miniimonas arenae KCTC 19750T isolated from sea sand.</title>
        <authorList>
            <person name="Park S.-J."/>
        </authorList>
    </citation>
    <scope>NUCLEOTIDE SEQUENCE [LARGE SCALE GENOMIC DNA]</scope>
    <source>
        <strain evidence="3 4">KCTC 19750</strain>
    </source>
</reference>
<gene>
    <name evidence="3" type="ORF">FH969_09765</name>
</gene>
<sequence length="905" mass="92100">MLSTQELLDRAVGHANAGRLGTASRLLDLAAARDPDVDQAALVVGTRAYVLAARGEAATAAQLCRDALATPGLSSRTTAVLAGQLGLVLIHLGDFAEAAPMLDVAARGLDHEPGRLANVLLNRGMLADESEDLALAEACFSRAADAFRRAGNDVGAAKAQHNAALVLLARGDLVGAQREMAEARAVLAPLGPELAATCDLAHAELLLFAGMPREAVGLLEGAATAYGRARWRRQQAEAELSIAKTYRLYDVERALPYARAAARRFARVGDAVGNLRAQAAIARLELAGTAGPSGPPTRTALRHAVEVRDALAAGGLRDSARQLARYQASALARGGDVAGARARLATARPRANESVVDRAHYQEVSAEVAAAAGHHRTALRRARAGMDLVKAWQERYEDVDLRTSMSVHRLRLLVTGTTSAVALGDAEAVLAWSELTRGLVSRATPVQRSAELDLAAARRGETTDRPLAAPGSDWRERSPWSGPASQVGGGLDVAGLTATLAAQEAVLVSYLRTDQEIAAVVLDPAAGGPRLVRLGAWSPIAADVSALLADLDMAAARLRPAMAGAVQASLRRRLATIADALLAPLGLEGASFGRGPGSRGRGLGSRGLGRGRGRLRRLVVTAPPAVSSLPWNLMPGLESVAVSVPETLEDWLRRARVWAGAGADGGGGVVGGVGAAGSAAEAGAGAASAAGVGAAAVSAGIGPAGGPAGSLAPPASAGLVAGPNLADAAAEVEACAAVWPVAQTLTGDGATAAAVTALADSHEVLHIAAHGRHTADNPLFSGFELVDGPWFGYDIELLAHVPRYVVLSSCELGRSSAVWGQETVGMARAWLHAGARCVVAAPARVPDSAGELVVALHRALTDGIGPADALAALGATSGARSAGPDGARPPGASPAAALVCFGNGW</sequence>
<name>A0A5C5BC30_9MICO</name>
<proteinExistence type="predicted"/>
<evidence type="ECO:0000256" key="1">
    <source>
        <dbReference type="SAM" id="MobiDB-lite"/>
    </source>
</evidence>
<dbReference type="SUPFAM" id="SSF48452">
    <property type="entry name" value="TPR-like"/>
    <property type="match status" value="2"/>
</dbReference>
<accession>A0A5C5BC30</accession>
<dbReference type="EMBL" id="VENP01000034">
    <property type="protein sequence ID" value="TNU73747.1"/>
    <property type="molecule type" value="Genomic_DNA"/>
</dbReference>
<dbReference type="RefSeq" id="WP_139987106.1">
    <property type="nucleotide sequence ID" value="NZ_VENP01000034.1"/>
</dbReference>
<keyword evidence="4" id="KW-1185">Reference proteome</keyword>
<dbReference type="AlphaFoldDB" id="A0A5C5BC30"/>
<dbReference type="Proteomes" id="UP000313849">
    <property type="component" value="Unassembled WGS sequence"/>
</dbReference>
<dbReference type="InterPro" id="IPR024983">
    <property type="entry name" value="CHAT_dom"/>
</dbReference>
<evidence type="ECO:0000313" key="4">
    <source>
        <dbReference type="Proteomes" id="UP000313849"/>
    </source>
</evidence>
<dbReference type="OrthoDB" id="9761935at2"/>
<feature type="region of interest" description="Disordered" evidence="1">
    <location>
        <begin position="457"/>
        <end position="481"/>
    </location>
</feature>